<organism evidence="3 4">
    <name type="scientific">Terasakiella brassicae</name>
    <dbReference type="NCBI Taxonomy" id="1634917"/>
    <lineage>
        <taxon>Bacteria</taxon>
        <taxon>Pseudomonadati</taxon>
        <taxon>Pseudomonadota</taxon>
        <taxon>Alphaproteobacteria</taxon>
        <taxon>Rhodospirillales</taxon>
        <taxon>Terasakiellaceae</taxon>
        <taxon>Terasakiella</taxon>
    </lineage>
</organism>
<dbReference type="PROSITE" id="PS50846">
    <property type="entry name" value="HMA_2"/>
    <property type="match status" value="1"/>
</dbReference>
<dbReference type="InterPro" id="IPR036163">
    <property type="entry name" value="HMA_dom_sf"/>
</dbReference>
<reference evidence="3" key="1">
    <citation type="journal article" date="2014" name="Int. J. Syst. Evol. Microbiol.">
        <title>Complete genome sequence of Corynebacterium casei LMG S-19264T (=DSM 44701T), isolated from a smear-ripened cheese.</title>
        <authorList>
            <consortium name="US DOE Joint Genome Institute (JGI-PGF)"/>
            <person name="Walter F."/>
            <person name="Albersmeier A."/>
            <person name="Kalinowski J."/>
            <person name="Ruckert C."/>
        </authorList>
    </citation>
    <scope>NUCLEOTIDE SEQUENCE</scope>
    <source>
        <strain evidence="3">CGMCC 1.15254</strain>
    </source>
</reference>
<evidence type="ECO:0000313" key="4">
    <source>
        <dbReference type="Proteomes" id="UP000632498"/>
    </source>
</evidence>
<proteinExistence type="predicted"/>
<dbReference type="AlphaFoldDB" id="A0A917F5R9"/>
<name>A0A917F5R9_9PROT</name>
<dbReference type="InterPro" id="IPR017969">
    <property type="entry name" value="Heavy-metal-associated_CS"/>
</dbReference>
<reference evidence="3" key="2">
    <citation type="submission" date="2020-09" db="EMBL/GenBank/DDBJ databases">
        <authorList>
            <person name="Sun Q."/>
            <person name="Zhou Y."/>
        </authorList>
    </citation>
    <scope>NUCLEOTIDE SEQUENCE</scope>
    <source>
        <strain evidence="3">CGMCC 1.15254</strain>
    </source>
</reference>
<dbReference type="EMBL" id="BMHV01000001">
    <property type="protein sequence ID" value="GGF52417.1"/>
    <property type="molecule type" value="Genomic_DNA"/>
</dbReference>
<gene>
    <name evidence="3" type="ORF">GCM10011332_02140</name>
</gene>
<dbReference type="CDD" id="cd00371">
    <property type="entry name" value="HMA"/>
    <property type="match status" value="1"/>
</dbReference>
<dbReference type="GO" id="GO:0046872">
    <property type="term" value="F:metal ion binding"/>
    <property type="evidence" value="ECO:0007669"/>
    <property type="project" value="UniProtKB-KW"/>
</dbReference>
<dbReference type="InterPro" id="IPR006121">
    <property type="entry name" value="HMA_dom"/>
</dbReference>
<keyword evidence="1" id="KW-0479">Metal-binding</keyword>
<accession>A0A917F5R9</accession>
<dbReference type="RefSeq" id="WP_188660208.1">
    <property type="nucleotide sequence ID" value="NZ_BMHV01000001.1"/>
</dbReference>
<keyword evidence="4" id="KW-1185">Reference proteome</keyword>
<evidence type="ECO:0000259" key="2">
    <source>
        <dbReference type="PROSITE" id="PS50846"/>
    </source>
</evidence>
<dbReference type="Proteomes" id="UP000632498">
    <property type="component" value="Unassembled WGS sequence"/>
</dbReference>
<sequence length="68" mass="7154">MTNTYIVDGMTCGHCAQAVTNALKSLNDTADIQVDLEKKTVTVSGIDDDAAISEAVEDAGFDFKGKAE</sequence>
<evidence type="ECO:0000313" key="3">
    <source>
        <dbReference type="EMBL" id="GGF52417.1"/>
    </source>
</evidence>
<dbReference type="SUPFAM" id="SSF55008">
    <property type="entry name" value="HMA, heavy metal-associated domain"/>
    <property type="match status" value="1"/>
</dbReference>
<protein>
    <submittedName>
        <fullName evidence="3">Heavy metal transporter</fullName>
    </submittedName>
</protein>
<comment type="caution">
    <text evidence="3">The sequence shown here is derived from an EMBL/GenBank/DDBJ whole genome shotgun (WGS) entry which is preliminary data.</text>
</comment>
<dbReference type="Gene3D" id="3.30.70.100">
    <property type="match status" value="1"/>
</dbReference>
<dbReference type="PROSITE" id="PS01047">
    <property type="entry name" value="HMA_1"/>
    <property type="match status" value="1"/>
</dbReference>
<feature type="domain" description="HMA" evidence="2">
    <location>
        <begin position="1"/>
        <end position="64"/>
    </location>
</feature>
<dbReference type="Pfam" id="PF00403">
    <property type="entry name" value="HMA"/>
    <property type="match status" value="1"/>
</dbReference>
<evidence type="ECO:0000256" key="1">
    <source>
        <dbReference type="ARBA" id="ARBA00022723"/>
    </source>
</evidence>